<accession>A0A0A9G3N6</accession>
<dbReference type="EMBL" id="GBRH01182623">
    <property type="protein sequence ID" value="JAE15273.1"/>
    <property type="molecule type" value="Transcribed_RNA"/>
</dbReference>
<reference evidence="1" key="1">
    <citation type="submission" date="2014-09" db="EMBL/GenBank/DDBJ databases">
        <authorList>
            <person name="Magalhaes I.L.F."/>
            <person name="Oliveira U."/>
            <person name="Santos F.R."/>
            <person name="Vidigal T.H.D.A."/>
            <person name="Brescovit A.D."/>
            <person name="Santos A.J."/>
        </authorList>
    </citation>
    <scope>NUCLEOTIDE SEQUENCE</scope>
    <source>
        <tissue evidence="1">Shoot tissue taken approximately 20 cm above the soil surface</tissue>
    </source>
</reference>
<reference evidence="1" key="2">
    <citation type="journal article" date="2015" name="Data Brief">
        <title>Shoot transcriptome of the giant reed, Arundo donax.</title>
        <authorList>
            <person name="Barrero R.A."/>
            <person name="Guerrero F.D."/>
            <person name="Moolhuijzen P."/>
            <person name="Goolsby J.A."/>
            <person name="Tidwell J."/>
            <person name="Bellgard S.E."/>
            <person name="Bellgard M.I."/>
        </authorList>
    </citation>
    <scope>NUCLEOTIDE SEQUENCE</scope>
    <source>
        <tissue evidence="1">Shoot tissue taken approximately 20 cm above the soil surface</tissue>
    </source>
</reference>
<protein>
    <submittedName>
        <fullName evidence="1">Uncharacterized protein</fullName>
    </submittedName>
</protein>
<name>A0A0A9G3N6_ARUDO</name>
<organism evidence="1">
    <name type="scientific">Arundo donax</name>
    <name type="common">Giant reed</name>
    <name type="synonym">Donax arundinaceus</name>
    <dbReference type="NCBI Taxonomy" id="35708"/>
    <lineage>
        <taxon>Eukaryota</taxon>
        <taxon>Viridiplantae</taxon>
        <taxon>Streptophyta</taxon>
        <taxon>Embryophyta</taxon>
        <taxon>Tracheophyta</taxon>
        <taxon>Spermatophyta</taxon>
        <taxon>Magnoliopsida</taxon>
        <taxon>Liliopsida</taxon>
        <taxon>Poales</taxon>
        <taxon>Poaceae</taxon>
        <taxon>PACMAD clade</taxon>
        <taxon>Arundinoideae</taxon>
        <taxon>Arundineae</taxon>
        <taxon>Arundo</taxon>
    </lineage>
</organism>
<sequence>MAFLVGSCFLRLQLIMLTHKYTQLWAPRGHPDFLRAGFWQPVRTYAP</sequence>
<proteinExistence type="predicted"/>
<evidence type="ECO:0000313" key="1">
    <source>
        <dbReference type="EMBL" id="JAE15273.1"/>
    </source>
</evidence>
<dbReference type="AlphaFoldDB" id="A0A0A9G3N6"/>